<evidence type="ECO:0000256" key="1">
    <source>
        <dbReference type="SAM" id="MobiDB-lite"/>
    </source>
</evidence>
<feature type="compositionally biased region" description="Polar residues" evidence="1">
    <location>
        <begin position="111"/>
        <end position="130"/>
    </location>
</feature>
<dbReference type="VEuPathDB" id="TriTrypDB:TcBrA4_0122500"/>
<dbReference type="VEuPathDB" id="TriTrypDB:TcCLB.506265.45"/>
<organism evidence="3 4">
    <name type="scientific">Trypanosoma cruzi</name>
    <dbReference type="NCBI Taxonomy" id="5693"/>
    <lineage>
        <taxon>Eukaryota</taxon>
        <taxon>Discoba</taxon>
        <taxon>Euglenozoa</taxon>
        <taxon>Kinetoplastea</taxon>
        <taxon>Metakinetoplastina</taxon>
        <taxon>Trypanosomatida</taxon>
        <taxon>Trypanosomatidae</taxon>
        <taxon>Trypanosoma</taxon>
        <taxon>Schizotrypanum</taxon>
    </lineage>
</organism>
<gene>
    <name evidence="3" type="ORF">C4B63_20g34</name>
</gene>
<accession>A0A2V2VHQ7</accession>
<evidence type="ECO:0000313" key="3">
    <source>
        <dbReference type="EMBL" id="PWU95841.1"/>
    </source>
</evidence>
<dbReference type="PRINTS" id="PR00625">
    <property type="entry name" value="JDOMAIN"/>
</dbReference>
<dbReference type="Gene3D" id="1.10.287.110">
    <property type="entry name" value="DnaJ domain"/>
    <property type="match status" value="1"/>
</dbReference>
<dbReference type="VEuPathDB" id="TriTrypDB:C4B63_20g34"/>
<dbReference type="VEuPathDB" id="TriTrypDB:TcG_01961"/>
<feature type="region of interest" description="Disordered" evidence="1">
    <location>
        <begin position="104"/>
        <end position="147"/>
    </location>
</feature>
<evidence type="ECO:0000259" key="2">
    <source>
        <dbReference type="PROSITE" id="PS50076"/>
    </source>
</evidence>
<dbReference type="VEuPathDB" id="TriTrypDB:TCSYLVIO_003926"/>
<evidence type="ECO:0000313" key="4">
    <source>
        <dbReference type="Proteomes" id="UP000246121"/>
    </source>
</evidence>
<dbReference type="VEuPathDB" id="TriTrypDB:TcCL_NonESM02387"/>
<reference evidence="3 4" key="1">
    <citation type="journal article" date="2018" name="Microb. Genom.">
        <title>Expanding an expanded genome: long-read sequencing of Trypanosoma cruzi.</title>
        <authorList>
            <person name="Berna L."/>
            <person name="Rodriguez M."/>
            <person name="Chiribao M.L."/>
            <person name="Parodi-Talice A."/>
            <person name="Pita S."/>
            <person name="Rijo G."/>
            <person name="Alvarez-Valin F."/>
            <person name="Robello C."/>
        </authorList>
    </citation>
    <scope>NUCLEOTIDE SEQUENCE [LARGE SCALE GENOMIC DNA]</scope>
    <source>
        <strain evidence="3 4">Dm28c</strain>
    </source>
</reference>
<dbReference type="PANTHER" id="PTHR44665">
    <property type="entry name" value="DNAJ HOMOLOG SUBFAMILY C MEMBER 14"/>
    <property type="match status" value="1"/>
</dbReference>
<dbReference type="PROSITE" id="PS50076">
    <property type="entry name" value="DNAJ_2"/>
    <property type="match status" value="1"/>
</dbReference>
<proteinExistence type="predicted"/>
<dbReference type="InterPro" id="IPR052317">
    <property type="entry name" value="Viral_replicn-host_int_reg"/>
</dbReference>
<dbReference type="VEuPathDB" id="TriTrypDB:BCY84_19036"/>
<feature type="domain" description="J" evidence="2">
    <location>
        <begin position="13"/>
        <end position="81"/>
    </location>
</feature>
<dbReference type="VEuPathDB" id="TriTrypDB:ECC02_007105"/>
<name>A0A2V2VHQ7_TRYCR</name>
<dbReference type="VEuPathDB" id="TriTrypDB:Tc_MARK_2622"/>
<dbReference type="Pfam" id="PF00226">
    <property type="entry name" value="DnaJ"/>
    <property type="match status" value="1"/>
</dbReference>
<dbReference type="SMART" id="SM00271">
    <property type="entry name" value="DnaJ"/>
    <property type="match status" value="1"/>
</dbReference>
<dbReference type="VEuPathDB" id="TriTrypDB:TCDM_03557"/>
<sequence>MVVSVHKHDRVRWAWHVLGIDTNPSYDDIRAAYCRLAVMTHPDRCTDPSAKEKFQMLHAAYETALKNNAEAKEKKRRTKSGEVSDFDWRAEVARVRAAYSSTFKCPRASDASRTPWQNANPNPSCSVPQRTNKRRCADQKPQSGAHMVEVKRATAARGGASGSSSAQEEEERRLQAIRVRRRGYLSPSLNLMRRIVTREASRRHAIVRLEQKELRCIYLISLEERIRRAIEDWADAFWVDMSEQWTELIFFTTCSHNRSV</sequence>
<dbReference type="CDD" id="cd06257">
    <property type="entry name" value="DnaJ"/>
    <property type="match status" value="1"/>
</dbReference>
<dbReference type="EMBL" id="PRFA01000020">
    <property type="protein sequence ID" value="PWU95841.1"/>
    <property type="molecule type" value="Genomic_DNA"/>
</dbReference>
<dbReference type="AlphaFoldDB" id="A0A2V2VHQ7"/>
<protein>
    <submittedName>
        <fullName evidence="3">Putative chaperone DNAJ protein</fullName>
    </submittedName>
</protein>
<dbReference type="Proteomes" id="UP000246121">
    <property type="component" value="Unassembled WGS sequence"/>
</dbReference>
<dbReference type="SUPFAM" id="SSF46565">
    <property type="entry name" value="Chaperone J-domain"/>
    <property type="match status" value="1"/>
</dbReference>
<dbReference type="InterPro" id="IPR001623">
    <property type="entry name" value="DnaJ_domain"/>
</dbReference>
<dbReference type="InterPro" id="IPR036869">
    <property type="entry name" value="J_dom_sf"/>
</dbReference>
<dbReference type="VEuPathDB" id="TriTrypDB:TcCLB.506435.50"/>
<dbReference type="PANTHER" id="PTHR44665:SF1">
    <property type="entry name" value="DNAJ HOMOLOG SUBFAMILY C MEMBER 14"/>
    <property type="match status" value="1"/>
</dbReference>
<comment type="caution">
    <text evidence="3">The sequence shown here is derived from an EMBL/GenBank/DDBJ whole genome shotgun (WGS) entry which is preliminary data.</text>
</comment>
<dbReference type="VEuPathDB" id="TriTrypDB:C3747_225g20"/>